<feature type="chain" id="PRO_5035148982" description="Tyrosinase copper-binding domain-containing protein" evidence="2">
    <location>
        <begin position="19"/>
        <end position="335"/>
    </location>
</feature>
<name>A0A8J2NGY7_FUSEQ</name>
<organism evidence="5 6">
    <name type="scientific">Fusarium equiseti</name>
    <name type="common">Fusarium scirpi</name>
    <dbReference type="NCBI Taxonomy" id="61235"/>
    <lineage>
        <taxon>Eukaryota</taxon>
        <taxon>Fungi</taxon>
        <taxon>Dikarya</taxon>
        <taxon>Ascomycota</taxon>
        <taxon>Pezizomycotina</taxon>
        <taxon>Sordariomycetes</taxon>
        <taxon>Hypocreomycetidae</taxon>
        <taxon>Hypocreales</taxon>
        <taxon>Nectriaceae</taxon>
        <taxon>Fusarium</taxon>
        <taxon>Fusarium incarnatum-equiseti species complex</taxon>
    </lineage>
</organism>
<dbReference type="InterPro" id="IPR002227">
    <property type="entry name" value="Tyrosinase_Cu-bd"/>
</dbReference>
<feature type="domain" description="Tyrosinase copper-binding" evidence="4">
    <location>
        <begin position="257"/>
        <end position="268"/>
    </location>
</feature>
<evidence type="ECO:0000313" key="5">
    <source>
        <dbReference type="EMBL" id="CAG7558099.1"/>
    </source>
</evidence>
<dbReference type="InterPro" id="IPR050316">
    <property type="entry name" value="Tyrosinase/Hemocyanin"/>
</dbReference>
<proteinExistence type="predicted"/>
<accession>A0A8J2NGY7</accession>
<feature type="domain" description="Tyrosinase copper-binding" evidence="3">
    <location>
        <begin position="77"/>
        <end position="94"/>
    </location>
</feature>
<keyword evidence="1" id="KW-0186">Copper</keyword>
<dbReference type="PANTHER" id="PTHR11474:SF126">
    <property type="entry name" value="TYROSINASE-LIKE PROTEIN TYR-1-RELATED"/>
    <property type="match status" value="1"/>
</dbReference>
<reference evidence="5" key="1">
    <citation type="submission" date="2021-05" db="EMBL/GenBank/DDBJ databases">
        <authorList>
            <person name="Khan N."/>
        </authorList>
    </citation>
    <scope>NUCLEOTIDE SEQUENCE</scope>
</reference>
<dbReference type="GO" id="GO:0016491">
    <property type="term" value="F:oxidoreductase activity"/>
    <property type="evidence" value="ECO:0007669"/>
    <property type="project" value="InterPro"/>
</dbReference>
<dbReference type="EMBL" id="CAJSTJ010000122">
    <property type="protein sequence ID" value="CAG7558099.1"/>
    <property type="molecule type" value="Genomic_DNA"/>
</dbReference>
<dbReference type="AlphaFoldDB" id="A0A8J2NGY7"/>
<evidence type="ECO:0000256" key="2">
    <source>
        <dbReference type="SAM" id="SignalP"/>
    </source>
</evidence>
<dbReference type="PROSITE" id="PS00497">
    <property type="entry name" value="TYROSINASE_1"/>
    <property type="match status" value="1"/>
</dbReference>
<dbReference type="Pfam" id="PF00264">
    <property type="entry name" value="Tyrosinase"/>
    <property type="match status" value="1"/>
</dbReference>
<evidence type="ECO:0000259" key="4">
    <source>
        <dbReference type="PROSITE" id="PS00498"/>
    </source>
</evidence>
<evidence type="ECO:0000313" key="6">
    <source>
        <dbReference type="Proteomes" id="UP000693738"/>
    </source>
</evidence>
<dbReference type="PANTHER" id="PTHR11474">
    <property type="entry name" value="TYROSINASE FAMILY MEMBER"/>
    <property type="match status" value="1"/>
</dbReference>
<dbReference type="PROSITE" id="PS00498">
    <property type="entry name" value="TYROSINASE_2"/>
    <property type="match status" value="1"/>
</dbReference>
<keyword evidence="2" id="KW-0732">Signal</keyword>
<feature type="signal peptide" evidence="2">
    <location>
        <begin position="1"/>
        <end position="18"/>
    </location>
</feature>
<evidence type="ECO:0000259" key="3">
    <source>
        <dbReference type="PROSITE" id="PS00497"/>
    </source>
</evidence>
<comment type="caution">
    <text evidence="5">The sequence shown here is derived from an EMBL/GenBank/DDBJ whole genome shotgun (WGS) entry which is preliminary data.</text>
</comment>
<protein>
    <recommendedName>
        <fullName evidence="3 4">Tyrosinase copper-binding domain-containing protein</fullName>
    </recommendedName>
</protein>
<sequence length="335" mass="38002">MRFHFFAIPALCAAAAVSKTCENAPKRVEWRQMDESARKQYINAVRCLTTKPSRIGLDTTLYDDFPYIHSQLDHQIHSVASFLPWHRYFVHVYESALKECGYEGVMPYWNWTLDAENVPKSAIWDAKTGFGGDGSPNRTEPTWGGRSFRKCVDDGPFKDFYPAYLSGDYDPHCLSRGWNNGSENVGDMLSKNYNKVAVDKVQKIDNYNNYRYDLEGGPHGAIHSAMGGDMGPNTSPNGKIIAPSTLHRSGDTADISDPIFFLHHAQIDRLWWFWQEESPKTRYTEFAGYKTQDQFDGTTPPPASLDDILLMNGLTEDLKVKDLMTSKSSLLCYSY</sequence>
<gene>
    <name evidence="5" type="ORF">FEQUK3_LOCUS3843</name>
</gene>
<evidence type="ECO:0000256" key="1">
    <source>
        <dbReference type="ARBA" id="ARBA00023008"/>
    </source>
</evidence>
<dbReference type="Proteomes" id="UP000693738">
    <property type="component" value="Unassembled WGS sequence"/>
</dbReference>